<dbReference type="OrthoDB" id="344220at2759"/>
<gene>
    <name evidence="6" type="primary">MED6</name>
    <name evidence="7" type="ORF">PKNOH_S110081700</name>
</gene>
<organism evidence="7 8">
    <name type="scientific">Plasmodium knowlesi</name>
    <dbReference type="NCBI Taxonomy" id="5850"/>
    <lineage>
        <taxon>Eukaryota</taxon>
        <taxon>Sar</taxon>
        <taxon>Alveolata</taxon>
        <taxon>Apicomplexa</taxon>
        <taxon>Aconoidasida</taxon>
        <taxon>Haemosporida</taxon>
        <taxon>Plasmodiidae</taxon>
        <taxon>Plasmodium</taxon>
        <taxon>Plasmodium (Plasmodium)</taxon>
    </lineage>
</organism>
<dbReference type="GO" id="GO:0003712">
    <property type="term" value="F:transcription coregulator activity"/>
    <property type="evidence" value="ECO:0007669"/>
    <property type="project" value="InterPro"/>
</dbReference>
<dbReference type="OMA" id="IHIYYNT"/>
<dbReference type="VEuPathDB" id="PlasmoDB:PKNOH_S110081700"/>
<evidence type="ECO:0000313" key="7">
    <source>
        <dbReference type="EMBL" id="OTN65511.1"/>
    </source>
</evidence>
<dbReference type="GO" id="GO:0016592">
    <property type="term" value="C:mediator complex"/>
    <property type="evidence" value="ECO:0007669"/>
    <property type="project" value="InterPro"/>
</dbReference>
<dbReference type="InterPro" id="IPR007018">
    <property type="entry name" value="Mediator_Med6"/>
</dbReference>
<dbReference type="VEuPathDB" id="PlasmoDB:PKA1H_120015500"/>
<comment type="similarity">
    <text evidence="2 6">Belongs to the Mediator complex subunit 6 family.</text>
</comment>
<reference evidence="7 8" key="1">
    <citation type="submission" date="2017-05" db="EMBL/GenBank/DDBJ databases">
        <title>PacBio assembly of a Plasmodium knowlesi genome sequence with Hi-C correction and manual annotation of the SICAvar gene family.</title>
        <authorList>
            <person name="Lapp S.A."/>
            <person name="Geraldo J.A."/>
            <person name="Chien J.-T."/>
            <person name="Ay F."/>
            <person name="Pakala S.B."/>
            <person name="Batugedara G."/>
            <person name="Humphrey J.C."/>
            <person name="Debarry J.D."/>
            <person name="Le Roch K.G."/>
            <person name="Galinski M.R."/>
            <person name="Kissinger J.C."/>
        </authorList>
    </citation>
    <scope>NUCLEOTIDE SEQUENCE [LARGE SCALE GENOMIC DNA]</scope>
    <source>
        <strain evidence="8">Malayan Strain Pk1 (A+)</strain>
    </source>
</reference>
<dbReference type="Proteomes" id="UP000195012">
    <property type="component" value="Unassembled WGS sequence"/>
</dbReference>
<dbReference type="InterPro" id="IPR038566">
    <property type="entry name" value="Mediator_Med6_sf"/>
</dbReference>
<dbReference type="eggNOG" id="ENOG502SRH4">
    <property type="taxonomic scope" value="Eukaryota"/>
</dbReference>
<comment type="function">
    <text evidence="6">Component of the Mediator complex, a coactivator involved in the regulated transcription of nearly all RNA polymerase II-dependent genes. Mediator functions as a bridge to convey information from gene-specific regulatory proteins to the basal RNA polymerase II transcription machinery. Mediator is recruited to promoters by direct interactions with regulatory proteins and serves as a scaffold for the assembly of a functional preinitiation complex with RNA polymerase II and the general transcription factors.</text>
</comment>
<sequence>MANGRTEIMAVSEEYYEPVVKKENKIEYVDNLYLSKNILNNRENALNYFYTSPFYTSRSHLSLNEKIRVGKIISDDEEGYLFDITYDNLAVLKKNEPEDLVSIHIYYNTNSIFHISLTHKYNVKNIMCKKIIQMFCILNGKIYSSRSFGELLNNKIANIVRNVEKFYDCVNNMMNFNITSNYNFERKMDEQLDNQHMNYRLEDVYISTKKKKTG</sequence>
<accession>A0A1Y3DKP9</accession>
<keyword evidence="4 6" id="KW-0804">Transcription</keyword>
<protein>
    <recommendedName>
        <fullName evidence="6">Mediator of RNA polymerase II transcription subunit 6</fullName>
    </recommendedName>
    <alternativeName>
        <fullName evidence="6">Mediator complex subunit 6</fullName>
    </alternativeName>
</protein>
<keyword evidence="5 6" id="KW-0539">Nucleus</keyword>
<evidence type="ECO:0000256" key="6">
    <source>
        <dbReference type="RuleBase" id="RU364143"/>
    </source>
</evidence>
<evidence type="ECO:0000256" key="3">
    <source>
        <dbReference type="ARBA" id="ARBA00023015"/>
    </source>
</evidence>
<comment type="subcellular location">
    <subcellularLocation>
        <location evidence="1 6">Nucleus</location>
    </subcellularLocation>
</comment>
<name>A0A1Y3DKP9_PLAKN</name>
<keyword evidence="3 6" id="KW-0805">Transcription regulation</keyword>
<comment type="subunit">
    <text evidence="6">Component of the Mediator complex.</text>
</comment>
<proteinExistence type="inferred from homology"/>
<evidence type="ECO:0000256" key="2">
    <source>
        <dbReference type="ARBA" id="ARBA00007526"/>
    </source>
</evidence>
<comment type="caution">
    <text evidence="7">The sequence shown here is derived from an EMBL/GenBank/DDBJ whole genome shotgun (WGS) entry which is preliminary data.</text>
</comment>
<evidence type="ECO:0000256" key="4">
    <source>
        <dbReference type="ARBA" id="ARBA00023163"/>
    </source>
</evidence>
<evidence type="ECO:0000256" key="1">
    <source>
        <dbReference type="ARBA" id="ARBA00004123"/>
    </source>
</evidence>
<dbReference type="VEuPathDB" id="PlasmoDB:PKNH_1211300"/>
<dbReference type="EMBL" id="NETL01000025">
    <property type="protein sequence ID" value="OTN65511.1"/>
    <property type="molecule type" value="Genomic_DNA"/>
</dbReference>
<evidence type="ECO:0000313" key="8">
    <source>
        <dbReference type="Proteomes" id="UP000195012"/>
    </source>
</evidence>
<dbReference type="Gene3D" id="3.10.450.580">
    <property type="entry name" value="Mediator complex, subunit Med6"/>
    <property type="match status" value="1"/>
</dbReference>
<evidence type="ECO:0000256" key="5">
    <source>
        <dbReference type="ARBA" id="ARBA00023242"/>
    </source>
</evidence>
<dbReference type="Pfam" id="PF04934">
    <property type="entry name" value="Med6"/>
    <property type="match status" value="1"/>
</dbReference>
<dbReference type="GO" id="GO:0006357">
    <property type="term" value="P:regulation of transcription by RNA polymerase II"/>
    <property type="evidence" value="ECO:0007669"/>
    <property type="project" value="InterPro"/>
</dbReference>
<keyword evidence="6" id="KW-0010">Activator</keyword>
<dbReference type="AlphaFoldDB" id="A0A1Y3DKP9"/>